<dbReference type="Proteomes" id="UP000013858">
    <property type="component" value="Unassembled WGS sequence"/>
</dbReference>
<dbReference type="Gene3D" id="2.170.15.10">
    <property type="entry name" value="Proaerolysin, chain A, domain 3"/>
    <property type="match status" value="1"/>
</dbReference>
<reference evidence="3 5" key="2">
    <citation type="submission" date="2013-03" db="EMBL/GenBank/DDBJ databases">
        <title>The Genome Sequence of Enterococcus haemoperoxidus BAA-382 (PacBio/Illumina hybrid assembly).</title>
        <authorList>
            <consortium name="The Broad Institute Genomics Platform"/>
            <consortium name="The Broad Institute Genome Sequencing Center for Infectious Disease"/>
            <person name="Earl A."/>
            <person name="Russ C."/>
            <person name="Gilmore M."/>
            <person name="Surin D."/>
            <person name="Walker B."/>
            <person name="Young S."/>
            <person name="Zeng Q."/>
            <person name="Gargeya S."/>
            <person name="Fitzgerald M."/>
            <person name="Haas B."/>
            <person name="Abouelleil A."/>
            <person name="Allen A.W."/>
            <person name="Alvarado L."/>
            <person name="Arachchi H.M."/>
            <person name="Berlin A.M."/>
            <person name="Chapman S.B."/>
            <person name="Gainer-Dewar J."/>
            <person name="Goldberg J."/>
            <person name="Griggs A."/>
            <person name="Gujja S."/>
            <person name="Hansen M."/>
            <person name="Howarth C."/>
            <person name="Imamovic A."/>
            <person name="Ireland A."/>
            <person name="Larimer J."/>
            <person name="McCowan C."/>
            <person name="Murphy C."/>
            <person name="Pearson M."/>
            <person name="Poon T.W."/>
            <person name="Priest M."/>
            <person name="Roberts A."/>
            <person name="Saif S."/>
            <person name="Shea T."/>
            <person name="Sisk P."/>
            <person name="Sykes S."/>
            <person name="Wortman J."/>
            <person name="Nusbaum C."/>
            <person name="Birren B."/>
        </authorList>
    </citation>
    <scope>NUCLEOTIDE SEQUENCE [LARGE SCALE GENOMIC DNA]</scope>
    <source>
        <strain evidence="3 5">ATCC BAA-382</strain>
    </source>
</reference>
<dbReference type="AlphaFoldDB" id="R2QT64"/>
<evidence type="ECO:0000313" key="5">
    <source>
        <dbReference type="Proteomes" id="UP000014197"/>
    </source>
</evidence>
<protein>
    <submittedName>
        <fullName evidence="2">Uncharacterized protein</fullName>
    </submittedName>
</protein>
<dbReference type="EMBL" id="AJAR01000010">
    <property type="protein sequence ID" value="EOH99722.1"/>
    <property type="molecule type" value="Genomic_DNA"/>
</dbReference>
<accession>R2QT64</accession>
<evidence type="ECO:0000313" key="2">
    <source>
        <dbReference type="EMBL" id="EOH99722.1"/>
    </source>
</evidence>
<keyword evidence="5" id="KW-1185">Reference proteome</keyword>
<reference evidence="2 4" key="1">
    <citation type="submission" date="2013-02" db="EMBL/GenBank/DDBJ databases">
        <title>The Genome Sequence of Enterococcus haemoperoxidus BAA-382.</title>
        <authorList>
            <consortium name="The Broad Institute Genome Sequencing Platform"/>
            <consortium name="The Broad Institute Genome Sequencing Center for Infectious Disease"/>
            <person name="Earl A.M."/>
            <person name="Gilmore M.S."/>
            <person name="Lebreton F."/>
            <person name="Walker B."/>
            <person name="Young S.K."/>
            <person name="Zeng Q."/>
            <person name="Gargeya S."/>
            <person name="Fitzgerald M."/>
            <person name="Haas B."/>
            <person name="Abouelleil A."/>
            <person name="Alvarado L."/>
            <person name="Arachchi H.M."/>
            <person name="Berlin A.M."/>
            <person name="Chapman S.B."/>
            <person name="Dewar J."/>
            <person name="Goldberg J."/>
            <person name="Griggs A."/>
            <person name="Gujja S."/>
            <person name="Hansen M."/>
            <person name="Howarth C."/>
            <person name="Imamovic A."/>
            <person name="Larimer J."/>
            <person name="McCowan C."/>
            <person name="Murphy C."/>
            <person name="Neiman D."/>
            <person name="Pearson M."/>
            <person name="Priest M."/>
            <person name="Roberts A."/>
            <person name="Saif S."/>
            <person name="Shea T."/>
            <person name="Sisk P."/>
            <person name="Sykes S."/>
            <person name="Wortman J."/>
            <person name="Nusbaum C."/>
            <person name="Birren B."/>
        </authorList>
    </citation>
    <scope>NUCLEOTIDE SEQUENCE [LARGE SCALE GENOMIC DNA]</scope>
    <source>
        <strain evidence="2 4">ATCC BAA-382</strain>
    </source>
</reference>
<evidence type="ECO:0000313" key="3">
    <source>
        <dbReference type="EMBL" id="EOT62538.1"/>
    </source>
</evidence>
<dbReference type="STRING" id="155618.RV06_GL002040"/>
<feature type="signal peptide" evidence="1">
    <location>
        <begin position="1"/>
        <end position="24"/>
    </location>
</feature>
<gene>
    <name evidence="3" type="ORF">I583_01538</name>
    <name evidence="2" type="ORF">UAW_00875</name>
</gene>
<comment type="caution">
    <text evidence="2">The sequence shown here is derived from an EMBL/GenBank/DDBJ whole genome shotgun (WGS) entry which is preliminary data.</text>
</comment>
<evidence type="ECO:0000313" key="4">
    <source>
        <dbReference type="Proteomes" id="UP000013858"/>
    </source>
</evidence>
<proteinExistence type="predicted"/>
<dbReference type="InterPro" id="IPR004991">
    <property type="entry name" value="Aerolysin-like"/>
</dbReference>
<organism evidence="2 4">
    <name type="scientific">Enterococcus haemoperoxidus ATCC BAA-382</name>
    <dbReference type="NCBI Taxonomy" id="1158608"/>
    <lineage>
        <taxon>Bacteria</taxon>
        <taxon>Bacillati</taxon>
        <taxon>Bacillota</taxon>
        <taxon>Bacilli</taxon>
        <taxon>Lactobacillales</taxon>
        <taxon>Enterococcaceae</taxon>
        <taxon>Enterococcus</taxon>
    </lineage>
</organism>
<dbReference type="PATRIC" id="fig|1158608.3.peg.855"/>
<dbReference type="SUPFAM" id="SSF56973">
    <property type="entry name" value="Aerolisin/ETX pore-forming domain"/>
    <property type="match status" value="1"/>
</dbReference>
<name>R2QT64_9ENTE</name>
<keyword evidence="1" id="KW-0732">Signal</keyword>
<sequence length="329" mass="36299">MKLAKLFSASIIMSTLLFSPFSTAQAETVRKGIQPQVGTTNVNELMSKTGTFYYEKFIAGTETPCQNNVHTCTYPRVPEKNSHNLKVNVKGQTGDVSKREVLIKHLGEDILTNQTSDKPEIRNTHSYSYTKTKSTTTTIKKGFSLPDDIANVIVGADIIGMGKINLPFDINKSESITESESETLSTSPQPYTVKPKQVIKVVTELYVLEFGGTVNFTAEPVSNDIKIELEAQASNCSGVPGGVICAYADKRDFTKDFTVIYDNLDDTHKQELENSGMYMNTKVPGEKKIPFFKGEGSFEGVGGHRVVTKDYDITDPNNPKLVNVRSQDI</sequence>
<dbReference type="Pfam" id="PF03318">
    <property type="entry name" value="ETX_MTX2"/>
    <property type="match status" value="1"/>
</dbReference>
<dbReference type="EMBL" id="ASVY01000002">
    <property type="protein sequence ID" value="EOT62538.1"/>
    <property type="molecule type" value="Genomic_DNA"/>
</dbReference>
<dbReference type="Proteomes" id="UP000014197">
    <property type="component" value="Unassembled WGS sequence"/>
</dbReference>
<evidence type="ECO:0000256" key="1">
    <source>
        <dbReference type="SAM" id="SignalP"/>
    </source>
</evidence>
<feature type="chain" id="PRO_5038717962" evidence="1">
    <location>
        <begin position="25"/>
        <end position="329"/>
    </location>
</feature>